<name>A0ACB9LBT0_BAUVA</name>
<keyword evidence="2" id="KW-1185">Reference proteome</keyword>
<protein>
    <submittedName>
        <fullName evidence="1">Uncharacterized protein</fullName>
    </submittedName>
</protein>
<proteinExistence type="predicted"/>
<sequence>MKGSFSHAKTHKLYPFLPLHNASHSWVPCQSLNPCNVTVPWTRLSFKLSHAWPYNHGSCFLKKRRDNNGGIVVGCASWGSVAELEKELEAEMKTQEGEEKEGGGMGRFRHKCGERKGVVELLECMEKEAIMGEDVGKEPTDYNRRAQIFDRSSRVFQALKQLNDDVLSQQSST</sequence>
<dbReference type="Proteomes" id="UP000828941">
    <property type="component" value="Chromosome 12"/>
</dbReference>
<evidence type="ECO:0000313" key="2">
    <source>
        <dbReference type="Proteomes" id="UP000828941"/>
    </source>
</evidence>
<dbReference type="EMBL" id="CM039437">
    <property type="protein sequence ID" value="KAI4306568.1"/>
    <property type="molecule type" value="Genomic_DNA"/>
</dbReference>
<reference evidence="1 2" key="1">
    <citation type="journal article" date="2022" name="DNA Res.">
        <title>Chromosomal-level genome assembly of the orchid tree Bauhinia variegata (Leguminosae; Cercidoideae) supports the allotetraploid origin hypothesis of Bauhinia.</title>
        <authorList>
            <person name="Zhong Y."/>
            <person name="Chen Y."/>
            <person name="Zheng D."/>
            <person name="Pang J."/>
            <person name="Liu Y."/>
            <person name="Luo S."/>
            <person name="Meng S."/>
            <person name="Qian L."/>
            <person name="Wei D."/>
            <person name="Dai S."/>
            <person name="Zhou R."/>
        </authorList>
    </citation>
    <scope>NUCLEOTIDE SEQUENCE [LARGE SCALE GENOMIC DNA]</scope>
    <source>
        <strain evidence="1">BV-YZ2020</strain>
    </source>
</reference>
<evidence type="ECO:0000313" key="1">
    <source>
        <dbReference type="EMBL" id="KAI4306568.1"/>
    </source>
</evidence>
<accession>A0ACB9LBT0</accession>
<organism evidence="1 2">
    <name type="scientific">Bauhinia variegata</name>
    <name type="common">Purple orchid tree</name>
    <name type="synonym">Phanera variegata</name>
    <dbReference type="NCBI Taxonomy" id="167791"/>
    <lineage>
        <taxon>Eukaryota</taxon>
        <taxon>Viridiplantae</taxon>
        <taxon>Streptophyta</taxon>
        <taxon>Embryophyta</taxon>
        <taxon>Tracheophyta</taxon>
        <taxon>Spermatophyta</taxon>
        <taxon>Magnoliopsida</taxon>
        <taxon>eudicotyledons</taxon>
        <taxon>Gunneridae</taxon>
        <taxon>Pentapetalae</taxon>
        <taxon>rosids</taxon>
        <taxon>fabids</taxon>
        <taxon>Fabales</taxon>
        <taxon>Fabaceae</taxon>
        <taxon>Cercidoideae</taxon>
        <taxon>Cercideae</taxon>
        <taxon>Bauhiniinae</taxon>
        <taxon>Bauhinia</taxon>
    </lineage>
</organism>
<comment type="caution">
    <text evidence="1">The sequence shown here is derived from an EMBL/GenBank/DDBJ whole genome shotgun (WGS) entry which is preliminary data.</text>
</comment>
<gene>
    <name evidence="1" type="ORF">L6164_029833</name>
</gene>